<dbReference type="RefSeq" id="WP_195169875.1">
    <property type="nucleotide sequence ID" value="NZ_CP062983.1"/>
</dbReference>
<dbReference type="InterPro" id="IPR035328">
    <property type="entry name" value="DUF3048_C"/>
</dbReference>
<evidence type="ECO:0000256" key="1">
    <source>
        <dbReference type="SAM" id="MobiDB-lite"/>
    </source>
</evidence>
<dbReference type="KEGG" id="pmet:G4Y79_19235"/>
<proteinExistence type="predicted"/>
<feature type="chain" id="PRO_5032790105" evidence="2">
    <location>
        <begin position="22"/>
        <end position="469"/>
    </location>
</feature>
<keyword evidence="6" id="KW-1185">Reference proteome</keyword>
<feature type="compositionally biased region" description="Polar residues" evidence="1">
    <location>
        <begin position="72"/>
        <end position="81"/>
    </location>
</feature>
<gene>
    <name evidence="5" type="ORF">G4Y79_19235</name>
</gene>
<feature type="region of interest" description="Disordered" evidence="1">
    <location>
        <begin position="29"/>
        <end position="123"/>
    </location>
</feature>
<dbReference type="Pfam" id="PF11258">
    <property type="entry name" value="DUF3048"/>
    <property type="match status" value="1"/>
</dbReference>
<feature type="signal peptide" evidence="2">
    <location>
        <begin position="1"/>
        <end position="21"/>
    </location>
</feature>
<dbReference type="InterPro" id="IPR021416">
    <property type="entry name" value="DUF3048_N"/>
</dbReference>
<organism evidence="5 6">
    <name type="scientific">Phototrophicus methaneseepsis</name>
    <dbReference type="NCBI Taxonomy" id="2710758"/>
    <lineage>
        <taxon>Bacteria</taxon>
        <taxon>Bacillati</taxon>
        <taxon>Chloroflexota</taxon>
        <taxon>Candidatus Thermofontia</taxon>
        <taxon>Phototrophicales</taxon>
        <taxon>Phototrophicaceae</taxon>
        <taxon>Phototrophicus</taxon>
    </lineage>
</organism>
<protein>
    <submittedName>
        <fullName evidence="5">DUF3048 domain-containing protein</fullName>
    </submittedName>
</protein>
<feature type="domain" description="DUF3048" evidence="3">
    <location>
        <begin position="132"/>
        <end position="284"/>
    </location>
</feature>
<sequence>MRQIASFIALFAVLLIGLTQADIQPASGQFATNTPAPNTAMPTSLPPTENGPQNATAVPTEDGSTSGGGIFATNTVSGPTNTPESTATDTVTATPSATPSSTPTATPTSTDTPSPTPTQVGPYSYPEGINPLTGLPYLDEEAMQRRNLIVKISNYPPLVRPQYGVNSADVVYEYEAEGGVTRFAAIFRSQSPGRVGSVRSGRLMDIQLATMYRALLAYSGTSQPIQDLFLGEGFFDYQLLSPSIGHDCETDGFCRDEELRQLVPFEHTLFGDTDKMWQTATRQGANTGWVARGFSFAEEPDPNGTPANDIFINWYGQTDARWQYDEETSRYLRYTDSVPHYDKGDGEQLWVDNIVIIVVPHERRPDLFEPGAKNESLEIQLWGQNLAYVVRDGEYWNGYWRRENEEQGTALQLIYGNNQSIKLKPGRTWVEVVRGFGDVTISEQQADMVATATILAQTPSPTPIETHPD</sequence>
<feature type="domain" description="DUF3048" evidence="4">
    <location>
        <begin position="313"/>
        <end position="430"/>
    </location>
</feature>
<feature type="compositionally biased region" description="Polar residues" evidence="1">
    <location>
        <begin position="46"/>
        <end position="57"/>
    </location>
</feature>
<dbReference type="Proteomes" id="UP000594468">
    <property type="component" value="Chromosome"/>
</dbReference>
<evidence type="ECO:0000259" key="3">
    <source>
        <dbReference type="Pfam" id="PF11258"/>
    </source>
</evidence>
<dbReference type="AlphaFoldDB" id="A0A7S8E7K0"/>
<dbReference type="Gene3D" id="3.50.90.10">
    <property type="entry name" value="YerB-like"/>
    <property type="match status" value="1"/>
</dbReference>
<feature type="compositionally biased region" description="Low complexity" evidence="1">
    <location>
        <begin position="31"/>
        <end position="43"/>
    </location>
</feature>
<feature type="compositionally biased region" description="Low complexity" evidence="1">
    <location>
        <begin position="82"/>
        <end position="113"/>
    </location>
</feature>
<evidence type="ECO:0000313" key="5">
    <source>
        <dbReference type="EMBL" id="QPC81804.1"/>
    </source>
</evidence>
<evidence type="ECO:0000256" key="2">
    <source>
        <dbReference type="SAM" id="SignalP"/>
    </source>
</evidence>
<dbReference type="EMBL" id="CP062983">
    <property type="protein sequence ID" value="QPC81804.1"/>
    <property type="molecule type" value="Genomic_DNA"/>
</dbReference>
<reference evidence="5 6" key="1">
    <citation type="submission" date="2020-02" db="EMBL/GenBank/DDBJ databases">
        <authorList>
            <person name="Zheng R.K."/>
            <person name="Sun C.M."/>
        </authorList>
    </citation>
    <scope>NUCLEOTIDE SEQUENCE [LARGE SCALE GENOMIC DNA]</scope>
    <source>
        <strain evidence="6">rifampicinis</strain>
    </source>
</reference>
<dbReference type="InterPro" id="IPR023158">
    <property type="entry name" value="YerB-like_sf"/>
</dbReference>
<keyword evidence="2" id="KW-0732">Signal</keyword>
<evidence type="ECO:0000313" key="6">
    <source>
        <dbReference type="Proteomes" id="UP000594468"/>
    </source>
</evidence>
<evidence type="ECO:0000259" key="4">
    <source>
        <dbReference type="Pfam" id="PF17479"/>
    </source>
</evidence>
<accession>A0A7S8E7K0</accession>
<name>A0A7S8E7K0_9CHLR</name>
<dbReference type="Pfam" id="PF17479">
    <property type="entry name" value="DUF3048_C"/>
    <property type="match status" value="1"/>
</dbReference>
<dbReference type="SUPFAM" id="SSF159774">
    <property type="entry name" value="YerB-like"/>
    <property type="match status" value="1"/>
</dbReference>